<dbReference type="CDD" id="cd04301">
    <property type="entry name" value="NAT_SF"/>
    <property type="match status" value="1"/>
</dbReference>
<dbReference type="Gene3D" id="3.40.630.30">
    <property type="match status" value="1"/>
</dbReference>
<gene>
    <name evidence="2" type="ORF">VV02_15110</name>
</gene>
<dbReference type="InterPro" id="IPR016181">
    <property type="entry name" value="Acyl_CoA_acyltransferase"/>
</dbReference>
<dbReference type="EMBL" id="CP011112">
    <property type="protein sequence ID" value="AKU18961.1"/>
    <property type="molecule type" value="Genomic_DNA"/>
</dbReference>
<dbReference type="Pfam" id="PF00583">
    <property type="entry name" value="Acetyltransf_1"/>
    <property type="match status" value="1"/>
</dbReference>
<dbReference type="Proteomes" id="UP000066480">
    <property type="component" value="Chromosome"/>
</dbReference>
<name>A0A0K1JQG1_9MICO</name>
<dbReference type="SUPFAM" id="SSF55729">
    <property type="entry name" value="Acyl-CoA N-acyltransferases (Nat)"/>
    <property type="match status" value="1"/>
</dbReference>
<keyword evidence="3" id="KW-1185">Reference proteome</keyword>
<dbReference type="GO" id="GO:0016747">
    <property type="term" value="F:acyltransferase activity, transferring groups other than amino-acyl groups"/>
    <property type="evidence" value="ECO:0007669"/>
    <property type="project" value="InterPro"/>
</dbReference>
<dbReference type="AlphaFoldDB" id="A0A0K1JQG1"/>
<dbReference type="InterPro" id="IPR000182">
    <property type="entry name" value="GNAT_dom"/>
</dbReference>
<accession>A0A0K1JQG1</accession>
<evidence type="ECO:0000313" key="2">
    <source>
        <dbReference type="EMBL" id="AKU18961.1"/>
    </source>
</evidence>
<organism evidence="2 3">
    <name type="scientific">Luteipulveratus mongoliensis</name>
    <dbReference type="NCBI Taxonomy" id="571913"/>
    <lineage>
        <taxon>Bacteria</taxon>
        <taxon>Bacillati</taxon>
        <taxon>Actinomycetota</taxon>
        <taxon>Actinomycetes</taxon>
        <taxon>Micrococcales</taxon>
        <taxon>Dermacoccaceae</taxon>
        <taxon>Luteipulveratus</taxon>
    </lineage>
</organism>
<sequence length="158" mass="17317">MPALVEVLAAQQPTSHYPLRWPLPFPPEEFVVRKDEERAWVAELDGSVIGHVAVSAVDDDELGQIWSAGAGRPIRELACMSVLFVDDRAKGTGAGGALIRTSVDWIRGSGRTPVLDVVQRHSTAASVYLHLGWRQVGTARPEWLPDHEPPILLMVLPD</sequence>
<dbReference type="KEGG" id="lmoi:VV02_15110"/>
<evidence type="ECO:0000313" key="3">
    <source>
        <dbReference type="Proteomes" id="UP000066480"/>
    </source>
</evidence>
<dbReference type="PROSITE" id="PS51186">
    <property type="entry name" value="GNAT"/>
    <property type="match status" value="1"/>
</dbReference>
<evidence type="ECO:0000259" key="1">
    <source>
        <dbReference type="PROSITE" id="PS51186"/>
    </source>
</evidence>
<dbReference type="OrthoDB" id="3216107at2"/>
<dbReference type="STRING" id="571913.VV02_15110"/>
<feature type="domain" description="N-acetyltransferase" evidence="1">
    <location>
        <begin position="1"/>
        <end position="158"/>
    </location>
</feature>
<protein>
    <recommendedName>
        <fullName evidence="1">N-acetyltransferase domain-containing protein</fullName>
    </recommendedName>
</protein>
<proteinExistence type="predicted"/>
<reference evidence="2 3" key="1">
    <citation type="submission" date="2015-03" db="EMBL/GenBank/DDBJ databases">
        <title>Luteipulveratus halotolerans sp. nov., a novel actinobacterium (Dermacoccaceae) from Sarawak, Malaysia.</title>
        <authorList>
            <person name="Juboi H."/>
            <person name="Basik A."/>
            <person name="Shamsul S.S."/>
            <person name="Arnold P."/>
            <person name="Schmitt E.K."/>
            <person name="Sanglier J.-J."/>
            <person name="Yeo T."/>
        </authorList>
    </citation>
    <scope>NUCLEOTIDE SEQUENCE [LARGE SCALE GENOMIC DNA]</scope>
    <source>
        <strain evidence="2 3">MN07-A0370</strain>
    </source>
</reference>